<keyword evidence="5" id="KW-0720">Serine protease</keyword>
<dbReference type="FunFam" id="2.40.10.10:FF:000034">
    <property type="entry name" value="Eupolytin"/>
    <property type="match status" value="1"/>
</dbReference>
<accession>A0A182YQ22</accession>
<evidence type="ECO:0000256" key="4">
    <source>
        <dbReference type="ARBA" id="ARBA00022801"/>
    </source>
</evidence>
<dbReference type="InterPro" id="IPR001314">
    <property type="entry name" value="Peptidase_S1A"/>
</dbReference>
<keyword evidence="4" id="KW-0378">Hydrolase</keyword>
<dbReference type="Pfam" id="PF00089">
    <property type="entry name" value="Trypsin"/>
    <property type="match status" value="2"/>
</dbReference>
<evidence type="ECO:0000259" key="8">
    <source>
        <dbReference type="PROSITE" id="PS50240"/>
    </source>
</evidence>
<dbReference type="InterPro" id="IPR009003">
    <property type="entry name" value="Peptidase_S1_PA"/>
</dbReference>
<dbReference type="VEuPathDB" id="VectorBase:ASTEI20_044920"/>
<feature type="domain" description="Peptidase S1" evidence="8">
    <location>
        <begin position="302"/>
        <end position="526"/>
    </location>
</feature>
<dbReference type="CDD" id="cd00190">
    <property type="entry name" value="Tryp_SPc"/>
    <property type="match status" value="2"/>
</dbReference>
<evidence type="ECO:0000313" key="9">
    <source>
        <dbReference type="EnsemblMetazoa" id="ASTEI10558-PA"/>
    </source>
</evidence>
<dbReference type="SMART" id="SM00020">
    <property type="entry name" value="Tryp_SPc"/>
    <property type="match status" value="2"/>
</dbReference>
<dbReference type="InterPro" id="IPR043504">
    <property type="entry name" value="Peptidase_S1_PA_chymotrypsin"/>
</dbReference>
<dbReference type="PANTHER" id="PTHR24276:SF91">
    <property type="entry name" value="AT26814P-RELATED"/>
    <property type="match status" value="1"/>
</dbReference>
<evidence type="ECO:0000256" key="5">
    <source>
        <dbReference type="ARBA" id="ARBA00022825"/>
    </source>
</evidence>
<evidence type="ECO:0000256" key="1">
    <source>
        <dbReference type="ARBA" id="ARBA00004239"/>
    </source>
</evidence>
<keyword evidence="10" id="KW-1185">Reference proteome</keyword>
<dbReference type="Proteomes" id="UP000076408">
    <property type="component" value="Unassembled WGS sequence"/>
</dbReference>
<dbReference type="FunFam" id="2.40.10.10:FF:000036">
    <property type="entry name" value="Trypsin beta"/>
    <property type="match status" value="1"/>
</dbReference>
<keyword evidence="3" id="KW-0222">Digestion</keyword>
<dbReference type="VEuPathDB" id="VectorBase:ASTE016252"/>
<dbReference type="InterPro" id="IPR001254">
    <property type="entry name" value="Trypsin_dom"/>
</dbReference>
<proteinExistence type="inferred from homology"/>
<dbReference type="PROSITE" id="PS00135">
    <property type="entry name" value="TRYPSIN_SER"/>
    <property type="match status" value="2"/>
</dbReference>
<dbReference type="PROSITE" id="PS00134">
    <property type="entry name" value="TRYPSIN_HIS"/>
    <property type="match status" value="2"/>
</dbReference>
<reference evidence="9" key="2">
    <citation type="submission" date="2020-05" db="UniProtKB">
        <authorList>
            <consortium name="EnsemblMetazoa"/>
        </authorList>
    </citation>
    <scope>IDENTIFICATION</scope>
    <source>
        <strain evidence="9">Indian</strain>
    </source>
</reference>
<dbReference type="FunFam" id="2.40.10.10:FF:000163">
    <property type="entry name" value="AGAP001251-PA"/>
    <property type="match status" value="1"/>
</dbReference>
<dbReference type="InterPro" id="IPR018114">
    <property type="entry name" value="TRYPSIN_HIS"/>
</dbReference>
<dbReference type="AlphaFoldDB" id="A0A182YQ22"/>
<comment type="similarity">
    <text evidence="7">Belongs to the peptidase S1 family. CLIP subfamily.</text>
</comment>
<dbReference type="VEuPathDB" id="VectorBase:ASTEI20_031113"/>
<dbReference type="GO" id="GO:0004252">
    <property type="term" value="F:serine-type endopeptidase activity"/>
    <property type="evidence" value="ECO:0007669"/>
    <property type="project" value="InterPro"/>
</dbReference>
<dbReference type="VEuPathDB" id="VectorBase:ASTEI10558"/>
<protein>
    <recommendedName>
        <fullName evidence="8">Peptidase S1 domain-containing protein</fullName>
    </recommendedName>
</protein>
<sequence length="527" mass="54894">MKAFILLSLFVAGALAGVEESIWLSKQMRIDAGTSAEYNGRIVGGSTVPIGQFPYQLSLRQNGNHICGASVISSNWALSAAHCTFPMPNVNAITFRGGSASRLEGGTIFQAAQIINHPQYNSNNLNNDVCVIRITTSFVGSNIASIRLVNSGTNFAAGTNSVVSGWGLTSPGGSLPVNLHAVNIPVVAQATCSSQWGTGRITAAMVCAGQQGRDSCNGDSGGPLVTGGQQFGIVSWGAVQCGGPLPGVYANIGNAAIRSFISQNTVQGSDVSVWKAYNSRLPGGAAKIAPLDRGNVDKSARIVGGREANIENFPYQLSLRRSGVHACGASAIALRWALSAAHCTYPVPQMNEMSLRAGSANRLLGGTVISVAQIINHPRFSEYTIEYDVSVLQAGTDIVGQFIAPVTLPPATSGFAPGTYGNVTGWGLQSVPNSLPAQLQVVEVPLITMEQCRSSWPAEWITEEMLCAGQPGRDTCGGDSGGPLVINGYQMGIASWGVSDCSGGLPSVFANTAHPAVRNFIQEHSGV</sequence>
<name>A0A182YQ22_ANOST</name>
<dbReference type="STRING" id="30069.A0A182YQ22"/>
<dbReference type="GO" id="GO:0006508">
    <property type="term" value="P:proteolysis"/>
    <property type="evidence" value="ECO:0007669"/>
    <property type="project" value="UniProtKB-KW"/>
</dbReference>
<organism evidence="9 10">
    <name type="scientific">Anopheles stephensi</name>
    <name type="common">Indo-Pakistan malaria mosquito</name>
    <dbReference type="NCBI Taxonomy" id="30069"/>
    <lineage>
        <taxon>Eukaryota</taxon>
        <taxon>Metazoa</taxon>
        <taxon>Ecdysozoa</taxon>
        <taxon>Arthropoda</taxon>
        <taxon>Hexapoda</taxon>
        <taxon>Insecta</taxon>
        <taxon>Pterygota</taxon>
        <taxon>Neoptera</taxon>
        <taxon>Endopterygota</taxon>
        <taxon>Diptera</taxon>
        <taxon>Nematocera</taxon>
        <taxon>Culicoidea</taxon>
        <taxon>Culicidae</taxon>
        <taxon>Anophelinae</taxon>
        <taxon>Anopheles</taxon>
    </lineage>
</organism>
<evidence type="ECO:0000256" key="3">
    <source>
        <dbReference type="ARBA" id="ARBA00022757"/>
    </source>
</evidence>
<dbReference type="Gene3D" id="2.40.10.10">
    <property type="entry name" value="Trypsin-like serine proteases"/>
    <property type="match status" value="3"/>
</dbReference>
<dbReference type="GO" id="GO:0005576">
    <property type="term" value="C:extracellular region"/>
    <property type="evidence" value="ECO:0007669"/>
    <property type="project" value="UniProtKB-SubCell"/>
</dbReference>
<dbReference type="SUPFAM" id="SSF50494">
    <property type="entry name" value="Trypsin-like serine proteases"/>
    <property type="match status" value="2"/>
</dbReference>
<dbReference type="PROSITE" id="PS50240">
    <property type="entry name" value="TRYPSIN_DOM"/>
    <property type="match status" value="2"/>
</dbReference>
<dbReference type="VEuPathDB" id="VectorBase:ASTE016251"/>
<dbReference type="GO" id="GO:0007586">
    <property type="term" value="P:digestion"/>
    <property type="evidence" value="ECO:0007669"/>
    <property type="project" value="UniProtKB-KW"/>
</dbReference>
<comment type="subcellular location">
    <subcellularLocation>
        <location evidence="1">Secreted</location>
        <location evidence="1">Extracellular space</location>
    </subcellularLocation>
</comment>
<evidence type="ECO:0000313" key="10">
    <source>
        <dbReference type="Proteomes" id="UP000076408"/>
    </source>
</evidence>
<reference evidence="10" key="1">
    <citation type="journal article" date="2014" name="Genome Biol.">
        <title>Genome analysis of a major urban malaria vector mosquito, Anopheles stephensi.</title>
        <authorList>
            <person name="Jiang X."/>
            <person name="Peery A."/>
            <person name="Hall A.B."/>
            <person name="Sharma A."/>
            <person name="Chen X.G."/>
            <person name="Waterhouse R.M."/>
            <person name="Komissarov A."/>
            <person name="Riehle M.M."/>
            <person name="Shouche Y."/>
            <person name="Sharakhova M.V."/>
            <person name="Lawson D."/>
            <person name="Pakpour N."/>
            <person name="Arensburger P."/>
            <person name="Davidson V.L."/>
            <person name="Eiglmeier K."/>
            <person name="Emrich S."/>
            <person name="George P."/>
            <person name="Kennedy R.C."/>
            <person name="Mane S.P."/>
            <person name="Maslen G."/>
            <person name="Oringanje C."/>
            <person name="Qi Y."/>
            <person name="Settlage R."/>
            <person name="Tojo M."/>
            <person name="Tubio J.M."/>
            <person name="Unger M.F."/>
            <person name="Wang B."/>
            <person name="Vernick K.D."/>
            <person name="Ribeiro J.M."/>
            <person name="James A.A."/>
            <person name="Michel K."/>
            <person name="Riehle M.A."/>
            <person name="Luckhart S."/>
            <person name="Sharakhov I.V."/>
            <person name="Tu Z."/>
        </authorList>
    </citation>
    <scope>NUCLEOTIDE SEQUENCE [LARGE SCALE GENOMIC DNA]</scope>
    <source>
        <strain evidence="10">Indian</strain>
    </source>
</reference>
<dbReference type="EnsemblMetazoa" id="ASTEI10558-RA">
    <property type="protein sequence ID" value="ASTEI10558-PA"/>
    <property type="gene ID" value="ASTEI10558"/>
</dbReference>
<evidence type="ECO:0000256" key="2">
    <source>
        <dbReference type="ARBA" id="ARBA00022670"/>
    </source>
</evidence>
<evidence type="ECO:0000256" key="7">
    <source>
        <dbReference type="ARBA" id="ARBA00024195"/>
    </source>
</evidence>
<feature type="domain" description="Peptidase S1" evidence="8">
    <location>
        <begin position="42"/>
        <end position="266"/>
    </location>
</feature>
<dbReference type="InterPro" id="IPR050430">
    <property type="entry name" value="Peptidase_S1"/>
</dbReference>
<dbReference type="OMA" id="ANIENFP"/>
<keyword evidence="6" id="KW-1015">Disulfide bond</keyword>
<evidence type="ECO:0000256" key="6">
    <source>
        <dbReference type="ARBA" id="ARBA00023157"/>
    </source>
</evidence>
<keyword evidence="2" id="KW-0645">Protease</keyword>
<dbReference type="PRINTS" id="PR00722">
    <property type="entry name" value="CHYMOTRYPSIN"/>
</dbReference>
<dbReference type="PANTHER" id="PTHR24276">
    <property type="entry name" value="POLYSERASE-RELATED"/>
    <property type="match status" value="1"/>
</dbReference>
<dbReference type="InterPro" id="IPR033116">
    <property type="entry name" value="TRYPSIN_SER"/>
</dbReference>